<dbReference type="Gene3D" id="3.40.630.30">
    <property type="match status" value="1"/>
</dbReference>
<protein>
    <submittedName>
        <fullName evidence="1">Uncharacterized protein</fullName>
    </submittedName>
</protein>
<gene>
    <name evidence="1" type="ORF">MES5069_200058</name>
</gene>
<name>A0ABN8JKG1_9HYPH</name>
<proteinExistence type="predicted"/>
<keyword evidence="2" id="KW-1185">Reference proteome</keyword>
<evidence type="ECO:0000313" key="1">
    <source>
        <dbReference type="EMBL" id="CAH2398537.1"/>
    </source>
</evidence>
<dbReference type="Proteomes" id="UP001153050">
    <property type="component" value="Unassembled WGS sequence"/>
</dbReference>
<dbReference type="SUPFAM" id="SSF55729">
    <property type="entry name" value="Acyl-CoA N-acyltransferases (Nat)"/>
    <property type="match status" value="1"/>
</dbReference>
<reference evidence="1 2" key="1">
    <citation type="submission" date="2022-03" db="EMBL/GenBank/DDBJ databases">
        <authorList>
            <person name="Brunel B."/>
        </authorList>
    </citation>
    <scope>NUCLEOTIDE SEQUENCE [LARGE SCALE GENOMIC DNA]</scope>
    <source>
        <strain evidence="1">STM5069sample</strain>
    </source>
</reference>
<evidence type="ECO:0000313" key="2">
    <source>
        <dbReference type="Proteomes" id="UP001153050"/>
    </source>
</evidence>
<sequence>MKVTENTQQHRFELPIADEALAAAYYRLENGRVVLIHTEIPLEFSGQGSRRSWRTALSSCCAKPAAKQSRNARSWTGSSSRTRNIQTFLLDDWTQFAASGKIG</sequence>
<organism evidence="1 2">
    <name type="scientific">Mesorhizobium escarrei</name>
    <dbReference type="NCBI Taxonomy" id="666018"/>
    <lineage>
        <taxon>Bacteria</taxon>
        <taxon>Pseudomonadati</taxon>
        <taxon>Pseudomonadota</taxon>
        <taxon>Alphaproteobacteria</taxon>
        <taxon>Hyphomicrobiales</taxon>
        <taxon>Phyllobacteriaceae</taxon>
        <taxon>Mesorhizobium</taxon>
    </lineage>
</organism>
<dbReference type="InterPro" id="IPR016181">
    <property type="entry name" value="Acyl_CoA_acyltransferase"/>
</dbReference>
<accession>A0ABN8JKG1</accession>
<comment type="caution">
    <text evidence="1">The sequence shown here is derived from an EMBL/GenBank/DDBJ whole genome shotgun (WGS) entry which is preliminary data.</text>
</comment>
<dbReference type="EMBL" id="CAKXZT010000113">
    <property type="protein sequence ID" value="CAH2398537.1"/>
    <property type="molecule type" value="Genomic_DNA"/>
</dbReference>